<gene>
    <name evidence="1" type="ORF">ACFQDP_03670</name>
</gene>
<dbReference type="InterPro" id="IPR029058">
    <property type="entry name" value="AB_hydrolase_fold"/>
</dbReference>
<organism evidence="1 2">
    <name type="scientific">Methylorubrum zatmanii</name>
    <dbReference type="NCBI Taxonomy" id="29429"/>
    <lineage>
        <taxon>Bacteria</taxon>
        <taxon>Pseudomonadati</taxon>
        <taxon>Pseudomonadota</taxon>
        <taxon>Alphaproteobacteria</taxon>
        <taxon>Hyphomicrobiales</taxon>
        <taxon>Methylobacteriaceae</taxon>
        <taxon>Methylorubrum</taxon>
    </lineage>
</organism>
<evidence type="ECO:0000313" key="1">
    <source>
        <dbReference type="EMBL" id="MFC6388459.1"/>
    </source>
</evidence>
<keyword evidence="2" id="KW-1185">Reference proteome</keyword>
<dbReference type="Gene3D" id="3.40.50.1820">
    <property type="entry name" value="alpha/beta hydrolase"/>
    <property type="match status" value="1"/>
</dbReference>
<dbReference type="EMBL" id="JBHSTT010000012">
    <property type="protein sequence ID" value="MFC6388459.1"/>
    <property type="molecule type" value="Genomic_DNA"/>
</dbReference>
<protein>
    <submittedName>
        <fullName evidence="1">Alpha/beta hydrolase</fullName>
    </submittedName>
</protein>
<evidence type="ECO:0000313" key="2">
    <source>
        <dbReference type="Proteomes" id="UP001596237"/>
    </source>
</evidence>
<dbReference type="RefSeq" id="WP_192283533.1">
    <property type="nucleotide sequence ID" value="NZ_JBHSTT010000012.1"/>
</dbReference>
<proteinExistence type="predicted"/>
<dbReference type="PANTHER" id="PTHR46438">
    <property type="entry name" value="ALPHA/BETA-HYDROLASES SUPERFAMILY PROTEIN"/>
    <property type="match status" value="1"/>
</dbReference>
<dbReference type="Proteomes" id="UP001596237">
    <property type="component" value="Unassembled WGS sequence"/>
</dbReference>
<dbReference type="PANTHER" id="PTHR46438:SF2">
    <property type="entry name" value="ALPHA_BETA-HYDROLASES SUPERFAMILY PROTEIN"/>
    <property type="match status" value="1"/>
</dbReference>
<dbReference type="SUPFAM" id="SSF53474">
    <property type="entry name" value="alpha/beta-Hydrolases"/>
    <property type="match status" value="1"/>
</dbReference>
<comment type="caution">
    <text evidence="1">The sequence shown here is derived from an EMBL/GenBank/DDBJ whole genome shotgun (WGS) entry which is preliminary data.</text>
</comment>
<accession>A0ABW1WMH5</accession>
<dbReference type="GO" id="GO:0016787">
    <property type="term" value="F:hydrolase activity"/>
    <property type="evidence" value="ECO:0007669"/>
    <property type="project" value="UniProtKB-KW"/>
</dbReference>
<reference evidence="2" key="1">
    <citation type="journal article" date="2019" name="Int. J. Syst. Evol. Microbiol.">
        <title>The Global Catalogue of Microorganisms (GCM) 10K type strain sequencing project: providing services to taxonomists for standard genome sequencing and annotation.</title>
        <authorList>
            <consortium name="The Broad Institute Genomics Platform"/>
            <consortium name="The Broad Institute Genome Sequencing Center for Infectious Disease"/>
            <person name="Wu L."/>
            <person name="Ma J."/>
        </authorList>
    </citation>
    <scope>NUCLEOTIDE SEQUENCE [LARGE SCALE GENOMIC DNA]</scope>
    <source>
        <strain evidence="2">CCUG 36916</strain>
    </source>
</reference>
<sequence>MAAPIDPDREVGREAGSWARPGLKSLALLPLAAAGGWIAWSHLGLNRAGPLPPALSGRRSTLRTRSGRVGLYTADAKAGRPLLLIHSINAAANAYEVRPLYEHYRASRPVYALELPGFGVSERADRIYTPRLMTDAILDAAAEIAGRHGGMPVDAIALSLSCAYLARAALDRPDLFSTLGLISPAGFDGRLSGYGPAEADRGNPLARQLAAFPLWGRPLFDALVSRPSMRFFLEKTWGSRDIDEGLFAYNQISAHQPGAEHAPFSFLSGYLFPEDATRSYEALTLPVFMIHGSRGDFVDYRHVGEVAGRPNWTCLRLPTGAFPHFEDRAAVTRAYDAFLRNQPTDSIR</sequence>
<keyword evidence="1" id="KW-0378">Hydrolase</keyword>
<name>A0ABW1WMH5_9HYPH</name>